<dbReference type="Proteomes" id="UP001159427">
    <property type="component" value="Unassembled WGS sequence"/>
</dbReference>
<evidence type="ECO:0000313" key="3">
    <source>
        <dbReference type="Proteomes" id="UP001159427"/>
    </source>
</evidence>
<gene>
    <name evidence="2" type="ORF">PEVE_00026773</name>
</gene>
<feature type="domain" description="Protein kinase" evidence="1">
    <location>
        <begin position="1"/>
        <end position="312"/>
    </location>
</feature>
<keyword evidence="3" id="KW-1185">Reference proteome</keyword>
<organism evidence="2 3">
    <name type="scientific">Porites evermanni</name>
    <dbReference type="NCBI Taxonomy" id="104178"/>
    <lineage>
        <taxon>Eukaryota</taxon>
        <taxon>Metazoa</taxon>
        <taxon>Cnidaria</taxon>
        <taxon>Anthozoa</taxon>
        <taxon>Hexacorallia</taxon>
        <taxon>Scleractinia</taxon>
        <taxon>Fungiina</taxon>
        <taxon>Poritidae</taxon>
        <taxon>Porites</taxon>
    </lineage>
</organism>
<dbReference type="PANTHER" id="PTHR24416:SF621">
    <property type="entry name" value="TYROSINE KINASE RECEPTOR CAD96CA"/>
    <property type="match status" value="1"/>
</dbReference>
<dbReference type="InterPro" id="IPR050122">
    <property type="entry name" value="RTK"/>
</dbReference>
<dbReference type="Gene3D" id="3.30.200.20">
    <property type="entry name" value="Phosphorylase Kinase, domain 1"/>
    <property type="match status" value="1"/>
</dbReference>
<proteinExistence type="predicted"/>
<reference evidence="2 3" key="1">
    <citation type="submission" date="2022-05" db="EMBL/GenBank/DDBJ databases">
        <authorList>
            <consortium name="Genoscope - CEA"/>
            <person name="William W."/>
        </authorList>
    </citation>
    <scope>NUCLEOTIDE SEQUENCE [LARGE SCALE GENOMIC DNA]</scope>
</reference>
<protein>
    <recommendedName>
        <fullName evidence="1">Protein kinase domain-containing protein</fullName>
    </recommendedName>
</protein>
<evidence type="ECO:0000259" key="1">
    <source>
        <dbReference type="PROSITE" id="PS50011"/>
    </source>
</evidence>
<dbReference type="InterPro" id="IPR000719">
    <property type="entry name" value="Prot_kinase_dom"/>
</dbReference>
<evidence type="ECO:0000313" key="2">
    <source>
        <dbReference type="EMBL" id="CAH3025648.1"/>
    </source>
</evidence>
<dbReference type="PRINTS" id="PR00109">
    <property type="entry name" value="TYRKINASE"/>
</dbReference>
<dbReference type="Gene3D" id="1.10.510.10">
    <property type="entry name" value="Transferase(Phosphotransferase) domain 1"/>
    <property type="match status" value="1"/>
</dbReference>
<dbReference type="InterPro" id="IPR008266">
    <property type="entry name" value="Tyr_kinase_AS"/>
</dbReference>
<dbReference type="PROSITE" id="PS50011">
    <property type="entry name" value="PROTEIN_KINASE_DOM"/>
    <property type="match status" value="1"/>
</dbReference>
<comment type="caution">
    <text evidence="2">The sequence shown here is derived from an EMBL/GenBank/DDBJ whole genome shotgun (WGS) entry which is preliminary data.</text>
</comment>
<dbReference type="SUPFAM" id="SSF56112">
    <property type="entry name" value="Protein kinase-like (PK-like)"/>
    <property type="match status" value="1"/>
</dbReference>
<dbReference type="InterPro" id="IPR011009">
    <property type="entry name" value="Kinase-like_dom_sf"/>
</dbReference>
<dbReference type="SMART" id="SM00219">
    <property type="entry name" value="TyrKc"/>
    <property type="match status" value="1"/>
</dbReference>
<dbReference type="PROSITE" id="PS00109">
    <property type="entry name" value="PROTEIN_KINASE_TYR"/>
    <property type="match status" value="1"/>
</dbReference>
<accession>A0ABN8MEX3</accession>
<dbReference type="EMBL" id="CALNXI010000364">
    <property type="protein sequence ID" value="CAH3025648.1"/>
    <property type="molecule type" value="Genomic_DNA"/>
</dbReference>
<dbReference type="Pfam" id="PF07714">
    <property type="entry name" value="PK_Tyr_Ser-Thr"/>
    <property type="match status" value="1"/>
</dbReference>
<dbReference type="PANTHER" id="PTHR24416">
    <property type="entry name" value="TYROSINE-PROTEIN KINASE RECEPTOR"/>
    <property type="match status" value="1"/>
</dbReference>
<dbReference type="InterPro" id="IPR020635">
    <property type="entry name" value="Tyr_kinase_cat_dom"/>
</dbReference>
<dbReference type="PIRSF" id="PIRSF000615">
    <property type="entry name" value="TyrPK_CSF1-R"/>
    <property type="match status" value="1"/>
</dbReference>
<dbReference type="InterPro" id="IPR001245">
    <property type="entry name" value="Ser-Thr/Tyr_kinase_cat_dom"/>
</dbReference>
<sequence>MPLVKARQSSGSPKVIPSVDASSLSQYEPLNPSSIYYEILRQNMIIEKIIGKADAPDSDRKDLLSELEVMKTLKPHPHVIKLLGCVTESGRLLSLDINCYAAKPLLVLIEYVPYGDLLGYLRKSRGLNDTYFIDPDIKPQTSLMSQQLMKFSWQVADGMSYLSSRAIIHRDLAARNVLVGENETCKVTDFGMARDVQEQNIYERKTKGRLPVKWTAYEALLYGRYTTKSDVWSFGVLLYEIFTIGGSPYPRMDGRKIVSLLQDGYRMPKPKHVDDELYKIMKLCWLEDPNARPSFSELTIKLKKMENQHKVPFKQETS</sequence>
<dbReference type="CDD" id="cd00192">
    <property type="entry name" value="PTKc"/>
    <property type="match status" value="1"/>
</dbReference>
<name>A0ABN8MEX3_9CNID</name>